<evidence type="ECO:0000256" key="1">
    <source>
        <dbReference type="ARBA" id="ARBA00004123"/>
    </source>
</evidence>
<dbReference type="InParanoid" id="A7T329"/>
<gene>
    <name evidence="5" type="ORF">NEMVEDRAFT_v1g1818</name>
</gene>
<dbReference type="PhylomeDB" id="A7T329"/>
<dbReference type="KEGG" id="nve:5500260"/>
<dbReference type="InterPro" id="IPR024864">
    <property type="entry name" value="Nup54/Nup57/Nup44"/>
</dbReference>
<dbReference type="Pfam" id="PF13874">
    <property type="entry name" value="Nup54"/>
    <property type="match status" value="1"/>
</dbReference>
<dbReference type="PANTHER" id="PTHR13000">
    <property type="entry name" value="NUCLEOPORIN P54"/>
    <property type="match status" value="1"/>
</dbReference>
<name>A7T329_NEMVE</name>
<keyword evidence="2" id="KW-0813">Transport</keyword>
<keyword evidence="6" id="KW-1185">Reference proteome</keyword>
<feature type="domain" description="Nucleoporin Nup54 alpha-helical" evidence="4">
    <location>
        <begin position="241"/>
        <end position="292"/>
    </location>
</feature>
<dbReference type="Proteomes" id="UP000001593">
    <property type="component" value="Unassembled WGS sequence"/>
</dbReference>
<protein>
    <recommendedName>
        <fullName evidence="4">Nucleoporin Nup54 alpha-helical domain-containing protein</fullName>
    </recommendedName>
</protein>
<keyword evidence="3" id="KW-0539">Nucleus</keyword>
<comment type="subcellular location">
    <subcellularLocation>
        <location evidence="1">Nucleus</location>
    </subcellularLocation>
</comment>
<dbReference type="PANTHER" id="PTHR13000:SF0">
    <property type="entry name" value="NUCLEOPORIN P54"/>
    <property type="match status" value="1"/>
</dbReference>
<dbReference type="GO" id="GO:0005643">
    <property type="term" value="C:nuclear pore"/>
    <property type="evidence" value="ECO:0007669"/>
    <property type="project" value="InterPro"/>
</dbReference>
<evidence type="ECO:0000259" key="4">
    <source>
        <dbReference type="Pfam" id="PF13874"/>
    </source>
</evidence>
<evidence type="ECO:0000313" key="5">
    <source>
        <dbReference type="EMBL" id="EDO29637.1"/>
    </source>
</evidence>
<evidence type="ECO:0000256" key="3">
    <source>
        <dbReference type="ARBA" id="ARBA00023242"/>
    </source>
</evidence>
<dbReference type="EMBL" id="DS470385">
    <property type="protein sequence ID" value="EDO29637.1"/>
    <property type="molecule type" value="Genomic_DNA"/>
</dbReference>
<reference evidence="5 6" key="1">
    <citation type="journal article" date="2007" name="Science">
        <title>Sea anemone genome reveals ancestral eumetazoan gene repertoire and genomic organization.</title>
        <authorList>
            <person name="Putnam N.H."/>
            <person name="Srivastava M."/>
            <person name="Hellsten U."/>
            <person name="Dirks B."/>
            <person name="Chapman J."/>
            <person name="Salamov A."/>
            <person name="Terry A."/>
            <person name="Shapiro H."/>
            <person name="Lindquist E."/>
            <person name="Kapitonov V.V."/>
            <person name="Jurka J."/>
            <person name="Genikhovich G."/>
            <person name="Grigoriev I.V."/>
            <person name="Lucas S.M."/>
            <person name="Steele R.E."/>
            <person name="Finnerty J.R."/>
            <person name="Technau U."/>
            <person name="Martindale M.Q."/>
            <person name="Rokhsar D.S."/>
        </authorList>
    </citation>
    <scope>NUCLEOTIDE SEQUENCE [LARGE SCALE GENOMIC DNA]</scope>
    <source>
        <strain evidence="6">CH2 X CH6</strain>
    </source>
</reference>
<organism evidence="5 6">
    <name type="scientific">Nematostella vectensis</name>
    <name type="common">Starlet sea anemone</name>
    <dbReference type="NCBI Taxonomy" id="45351"/>
    <lineage>
        <taxon>Eukaryota</taxon>
        <taxon>Metazoa</taxon>
        <taxon>Cnidaria</taxon>
        <taxon>Anthozoa</taxon>
        <taxon>Hexacorallia</taxon>
        <taxon>Actiniaria</taxon>
        <taxon>Edwardsiidae</taxon>
        <taxon>Nematostella</taxon>
    </lineage>
</organism>
<dbReference type="HOGENOM" id="CLU_948572_0_0_1"/>
<dbReference type="OMA" id="FNHNIAP"/>
<feature type="non-terminal residue" evidence="5">
    <location>
        <position position="294"/>
    </location>
</feature>
<dbReference type="InterPro" id="IPR025712">
    <property type="entry name" value="Nup54_alpha-helical_dom"/>
</dbReference>
<sequence length="294" mass="31636">GTTGTGFGTIGTGLGTAGFGTTGTGFGTTGFGTTGFGGGLTALGQQQNAQQAVLNNQVLMNVALANPQINGDERDGIIAKLNQLQAYWGTGKGYFNQQGEAVDFTPENPYCRFKVVGYSQLPSSGNDDGLVAIVVKKKESDVRQQQQEFVTALHKCFGSKPTVMVCVDGLKPLPEDCTEVVIYVVERAENGTTKIHPATDVYNYLNQNNIKTQLQTIGVTSVTAKSSIPPALLQQYLDNAPAGIDSLLWDQAKKDNPDPEKLLPVPIIGFSELKKRLKFQEQETLQHQKRLGII</sequence>
<evidence type="ECO:0000313" key="6">
    <source>
        <dbReference type="Proteomes" id="UP000001593"/>
    </source>
</evidence>
<dbReference type="AlphaFoldDB" id="A7T329"/>
<proteinExistence type="predicted"/>
<evidence type="ECO:0000256" key="2">
    <source>
        <dbReference type="ARBA" id="ARBA00022448"/>
    </source>
</evidence>
<dbReference type="STRING" id="45351.A7T329"/>
<feature type="non-terminal residue" evidence="5">
    <location>
        <position position="1"/>
    </location>
</feature>
<accession>A7T329</accession>